<name>A0A6C0ELJ6_9ZZZZ</name>
<keyword evidence="1" id="KW-0812">Transmembrane</keyword>
<dbReference type="AlphaFoldDB" id="A0A6C0ELJ6"/>
<protein>
    <recommendedName>
        <fullName evidence="2">Protein kinase domain-containing protein</fullName>
    </recommendedName>
</protein>
<proteinExistence type="predicted"/>
<dbReference type="Pfam" id="PF03109">
    <property type="entry name" value="ABC1"/>
    <property type="match status" value="1"/>
</dbReference>
<reference evidence="3" key="1">
    <citation type="journal article" date="2020" name="Nature">
        <title>Giant virus diversity and host interactions through global metagenomics.</title>
        <authorList>
            <person name="Schulz F."/>
            <person name="Roux S."/>
            <person name="Paez-Espino D."/>
            <person name="Jungbluth S."/>
            <person name="Walsh D.A."/>
            <person name="Denef V.J."/>
            <person name="McMahon K.D."/>
            <person name="Konstantinidis K.T."/>
            <person name="Eloe-Fadrosh E.A."/>
            <person name="Kyrpides N.C."/>
            <person name="Woyke T."/>
        </authorList>
    </citation>
    <scope>NUCLEOTIDE SEQUENCE</scope>
    <source>
        <strain evidence="3">GVMAG-M-3300001351-8</strain>
    </source>
</reference>
<dbReference type="InterPro" id="IPR052402">
    <property type="entry name" value="ADCK_kinase"/>
</dbReference>
<organism evidence="3">
    <name type="scientific">viral metagenome</name>
    <dbReference type="NCBI Taxonomy" id="1070528"/>
    <lineage>
        <taxon>unclassified sequences</taxon>
        <taxon>metagenomes</taxon>
        <taxon>organismal metagenomes</taxon>
    </lineage>
</organism>
<dbReference type="PANTHER" id="PTHR45890">
    <property type="entry name" value="AARF DOMAIN CONTAINING KINASE 2 (PREDICTED)"/>
    <property type="match status" value="1"/>
</dbReference>
<keyword evidence="1" id="KW-1133">Transmembrane helix</keyword>
<sequence length="379" mass="45030">MILFYLQLLITLIVNILIIPFFLLYKCYLVPEWIHNKFIKYIIIFNGPVFIKYVQLLLIDKEALREHISNDLINELTNLEDKIYKPIKLNNKITINNENLNIENSYSISSGTISSVYEFSYNNKDYILKKVHKNVVQNIKRGYILLKIILTKFPFISKYKKFCKLVDIKNFENVLLKQCDMHYESGALQQFYRLFKTSLIINTPKYVFNTQNILIMQKLDGYKLDDFIKLYPNKKLETYCLLTSTVYTMIKYKFLHGDFHFGNMFFDIKNDTVVINIFDFGIVFNLSDEQSKNLLDYIETQQTDKLVCFLKTINPNIPTDYKQLYSRRIDSIDIDLIKNYHIPLEIINLLSIFQNISLFFTKNNLNDLIDYMIANDIMD</sequence>
<dbReference type="SUPFAM" id="SSF56112">
    <property type="entry name" value="Protein kinase-like (PK-like)"/>
    <property type="match status" value="1"/>
</dbReference>
<dbReference type="PROSITE" id="PS50011">
    <property type="entry name" value="PROTEIN_KINASE_DOM"/>
    <property type="match status" value="1"/>
</dbReference>
<dbReference type="InterPro" id="IPR011009">
    <property type="entry name" value="Kinase-like_dom_sf"/>
</dbReference>
<dbReference type="InterPro" id="IPR004147">
    <property type="entry name" value="ABC1_dom"/>
</dbReference>
<evidence type="ECO:0000256" key="1">
    <source>
        <dbReference type="SAM" id="Phobius"/>
    </source>
</evidence>
<dbReference type="InterPro" id="IPR000719">
    <property type="entry name" value="Prot_kinase_dom"/>
</dbReference>
<accession>A0A6C0ELJ6</accession>
<dbReference type="GO" id="GO:0004672">
    <property type="term" value="F:protein kinase activity"/>
    <property type="evidence" value="ECO:0007669"/>
    <property type="project" value="InterPro"/>
</dbReference>
<dbReference type="EMBL" id="MN738870">
    <property type="protein sequence ID" value="QHT29169.1"/>
    <property type="molecule type" value="Genomic_DNA"/>
</dbReference>
<evidence type="ECO:0000313" key="3">
    <source>
        <dbReference type="EMBL" id="QHT29169.1"/>
    </source>
</evidence>
<evidence type="ECO:0000259" key="2">
    <source>
        <dbReference type="PROSITE" id="PS50011"/>
    </source>
</evidence>
<feature type="transmembrane region" description="Helical" evidence="1">
    <location>
        <begin position="6"/>
        <end position="26"/>
    </location>
</feature>
<keyword evidence="1" id="KW-0472">Membrane</keyword>
<dbReference type="PANTHER" id="PTHR45890:SF1">
    <property type="entry name" value="AARF DOMAIN CONTAINING KINASE 2"/>
    <property type="match status" value="1"/>
</dbReference>
<dbReference type="GO" id="GO:0005524">
    <property type="term" value="F:ATP binding"/>
    <property type="evidence" value="ECO:0007669"/>
    <property type="project" value="InterPro"/>
</dbReference>
<feature type="domain" description="Protein kinase" evidence="2">
    <location>
        <begin position="102"/>
        <end position="379"/>
    </location>
</feature>